<dbReference type="OrthoDB" id="663853at2"/>
<dbReference type="RefSeq" id="WP_132067428.1">
    <property type="nucleotide sequence ID" value="NZ_SMFN01000027.1"/>
</dbReference>
<dbReference type="Gene3D" id="3.90.470.20">
    <property type="entry name" value="4'-phosphopantetheinyl transferase domain"/>
    <property type="match status" value="1"/>
</dbReference>
<keyword evidence="1 3" id="KW-0808">Transferase</keyword>
<keyword evidence="4" id="KW-1185">Reference proteome</keyword>
<protein>
    <submittedName>
        <fullName evidence="3">4-phosphopantetheinyl transferase family protein</fullName>
    </submittedName>
</protein>
<name>A0A4R5CN08_9FLAO</name>
<proteinExistence type="predicted"/>
<dbReference type="EMBL" id="SMFN01000027">
    <property type="protein sequence ID" value="TDE00640.1"/>
    <property type="molecule type" value="Genomic_DNA"/>
</dbReference>
<dbReference type="InterPro" id="IPR008278">
    <property type="entry name" value="4-PPantetheinyl_Trfase_dom"/>
</dbReference>
<sequence length="163" mass="18719">MIGNDIVDLALARKESNWKRKGFLDKIFTLKEQFLIANAINPEIMVWNLWTRKEAAYKIYNRETGIRGYIPLQLECFYENATLGTVSIKEKIYFTKGIIENNSIYTIAVTNKNNFDKIESIDSAVTLLKNNGIPFVIDSVSKKKKAVSITHHGRFWKGITLLD</sequence>
<dbReference type="Proteomes" id="UP000294644">
    <property type="component" value="Unassembled WGS sequence"/>
</dbReference>
<dbReference type="AlphaFoldDB" id="A0A4R5CN08"/>
<dbReference type="SUPFAM" id="SSF56214">
    <property type="entry name" value="4'-phosphopantetheinyl transferase"/>
    <property type="match status" value="1"/>
</dbReference>
<evidence type="ECO:0000259" key="2">
    <source>
        <dbReference type="Pfam" id="PF01648"/>
    </source>
</evidence>
<gene>
    <name evidence="3" type="ORF">E0F91_16040</name>
</gene>
<organism evidence="3 4">
    <name type="scientific">Flavobacterium sandaracinum</name>
    <dbReference type="NCBI Taxonomy" id="2541733"/>
    <lineage>
        <taxon>Bacteria</taxon>
        <taxon>Pseudomonadati</taxon>
        <taxon>Bacteroidota</taxon>
        <taxon>Flavobacteriia</taxon>
        <taxon>Flavobacteriales</taxon>
        <taxon>Flavobacteriaceae</taxon>
        <taxon>Flavobacterium</taxon>
    </lineage>
</organism>
<accession>A0A4R5CN08</accession>
<dbReference type="Pfam" id="PF01648">
    <property type="entry name" value="ACPS"/>
    <property type="match status" value="1"/>
</dbReference>
<comment type="caution">
    <text evidence="3">The sequence shown here is derived from an EMBL/GenBank/DDBJ whole genome shotgun (WGS) entry which is preliminary data.</text>
</comment>
<dbReference type="GO" id="GO:0008897">
    <property type="term" value="F:holo-[acyl-carrier-protein] synthase activity"/>
    <property type="evidence" value="ECO:0007669"/>
    <property type="project" value="InterPro"/>
</dbReference>
<evidence type="ECO:0000256" key="1">
    <source>
        <dbReference type="ARBA" id="ARBA00022679"/>
    </source>
</evidence>
<feature type="domain" description="4'-phosphopantetheinyl transferase" evidence="2">
    <location>
        <begin position="2"/>
        <end position="74"/>
    </location>
</feature>
<evidence type="ECO:0000313" key="4">
    <source>
        <dbReference type="Proteomes" id="UP000294644"/>
    </source>
</evidence>
<dbReference type="GO" id="GO:0000287">
    <property type="term" value="F:magnesium ion binding"/>
    <property type="evidence" value="ECO:0007669"/>
    <property type="project" value="InterPro"/>
</dbReference>
<evidence type="ECO:0000313" key="3">
    <source>
        <dbReference type="EMBL" id="TDE00640.1"/>
    </source>
</evidence>
<dbReference type="InterPro" id="IPR037143">
    <property type="entry name" value="4-PPantetheinyl_Trfase_dom_sf"/>
</dbReference>
<reference evidence="3 4" key="1">
    <citation type="submission" date="2019-03" db="EMBL/GenBank/DDBJ databases">
        <title>Flavobacterium LB-D12 sp. nov., isolated from arctic soil.</title>
        <authorList>
            <person name="Chaudhary D.K."/>
        </authorList>
    </citation>
    <scope>NUCLEOTIDE SEQUENCE [LARGE SCALE GENOMIC DNA]</scope>
    <source>
        <strain evidence="3 4">LB-D12</strain>
    </source>
</reference>